<proteinExistence type="predicted"/>
<gene>
    <name evidence="9" type="ORF">KLLA0_C08657g</name>
</gene>
<reference evidence="9 10" key="1">
    <citation type="journal article" date="2004" name="Nature">
        <title>Genome evolution in yeasts.</title>
        <authorList>
            <consortium name="Genolevures"/>
            <person name="Dujon B."/>
            <person name="Sherman D."/>
            <person name="Fischer G."/>
            <person name="Durrens P."/>
            <person name="Casaregola S."/>
            <person name="Lafontaine I."/>
            <person name="de Montigny J."/>
            <person name="Marck C."/>
            <person name="Neuveglise C."/>
            <person name="Talla E."/>
            <person name="Goffard N."/>
            <person name="Frangeul L."/>
            <person name="Aigle M."/>
            <person name="Anthouard V."/>
            <person name="Babour A."/>
            <person name="Barbe V."/>
            <person name="Barnay S."/>
            <person name="Blanchin S."/>
            <person name="Beckerich J.M."/>
            <person name="Beyne E."/>
            <person name="Bleykasten C."/>
            <person name="Boisrame A."/>
            <person name="Boyer J."/>
            <person name="Cattolico L."/>
            <person name="Confanioleri F."/>
            <person name="de Daruvar A."/>
            <person name="Despons L."/>
            <person name="Fabre E."/>
            <person name="Fairhead C."/>
            <person name="Ferry-Dumazet H."/>
            <person name="Groppi A."/>
            <person name="Hantraye F."/>
            <person name="Hennequin C."/>
            <person name="Jauniaux N."/>
            <person name="Joyet P."/>
            <person name="Kachouri R."/>
            <person name="Kerrest A."/>
            <person name="Koszul R."/>
            <person name="Lemaire M."/>
            <person name="Lesur I."/>
            <person name="Ma L."/>
            <person name="Muller H."/>
            <person name="Nicaud J.M."/>
            <person name="Nikolski M."/>
            <person name="Oztas S."/>
            <person name="Ozier-Kalogeropoulos O."/>
            <person name="Pellenz S."/>
            <person name="Potier S."/>
            <person name="Richard G.F."/>
            <person name="Straub M.L."/>
            <person name="Suleau A."/>
            <person name="Swennene D."/>
            <person name="Tekaia F."/>
            <person name="Wesolowski-Louvel M."/>
            <person name="Westhof E."/>
            <person name="Wirth B."/>
            <person name="Zeniou-Meyer M."/>
            <person name="Zivanovic I."/>
            <person name="Bolotin-Fukuhara M."/>
            <person name="Thierry A."/>
            <person name="Bouchier C."/>
            <person name="Caudron B."/>
            <person name="Scarpelli C."/>
            <person name="Gaillardin C."/>
            <person name="Weissenbach J."/>
            <person name="Wincker P."/>
            <person name="Souciet J.L."/>
        </authorList>
    </citation>
    <scope>NUCLEOTIDE SEQUENCE [LARGE SCALE GENOMIC DNA]</scope>
    <source>
        <strain evidence="10">ATCC 8585 / CBS 2359 / DSM 70799 / NBRC 1267 / NRRL Y-1140 / WM37</strain>
    </source>
</reference>
<dbReference type="AlphaFoldDB" id="Q6CU03"/>
<name>Q6CU03_KLULA</name>
<keyword evidence="4" id="KW-0805">Transcription regulation</keyword>
<evidence type="ECO:0000313" key="9">
    <source>
        <dbReference type="EMBL" id="CAH01437.1"/>
    </source>
</evidence>
<accession>Q6CU03</accession>
<protein>
    <submittedName>
        <fullName evidence="9">KLLA0C08657p</fullName>
    </submittedName>
</protein>
<dbReference type="InterPro" id="IPR036864">
    <property type="entry name" value="Zn2-C6_fun-type_DNA-bd_sf"/>
</dbReference>
<dbReference type="SMART" id="SM00066">
    <property type="entry name" value="GAL4"/>
    <property type="match status" value="1"/>
</dbReference>
<dbReference type="InterPro" id="IPR001138">
    <property type="entry name" value="Zn2Cys6_DnaBD"/>
</dbReference>
<dbReference type="STRING" id="284590.Q6CU03"/>
<evidence type="ECO:0000256" key="3">
    <source>
        <dbReference type="ARBA" id="ARBA00022833"/>
    </source>
</evidence>
<comment type="subcellular location">
    <subcellularLocation>
        <location evidence="1">Nucleus</location>
    </subcellularLocation>
</comment>
<dbReference type="PROSITE" id="PS50048">
    <property type="entry name" value="ZN2_CY6_FUNGAL_2"/>
    <property type="match status" value="1"/>
</dbReference>
<dbReference type="Gene3D" id="4.10.240.10">
    <property type="entry name" value="Zn(2)-C6 fungal-type DNA-binding domain"/>
    <property type="match status" value="1"/>
</dbReference>
<keyword evidence="7" id="KW-0539">Nucleus</keyword>
<dbReference type="PANTHER" id="PTHR31845">
    <property type="entry name" value="FINGER DOMAIN PROTEIN, PUTATIVE-RELATED"/>
    <property type="match status" value="1"/>
</dbReference>
<dbReference type="PROSITE" id="PS00463">
    <property type="entry name" value="ZN2_CY6_FUNGAL_1"/>
    <property type="match status" value="1"/>
</dbReference>
<dbReference type="GO" id="GO:0005634">
    <property type="term" value="C:nucleus"/>
    <property type="evidence" value="ECO:0007669"/>
    <property type="project" value="UniProtKB-SubCell"/>
</dbReference>
<keyword evidence="2" id="KW-0479">Metal-binding</keyword>
<feature type="domain" description="Zn(2)-C6 fungal-type" evidence="8">
    <location>
        <begin position="23"/>
        <end position="57"/>
    </location>
</feature>
<evidence type="ECO:0000256" key="6">
    <source>
        <dbReference type="ARBA" id="ARBA00023163"/>
    </source>
</evidence>
<dbReference type="GO" id="GO:0008270">
    <property type="term" value="F:zinc ion binding"/>
    <property type="evidence" value="ECO:0007669"/>
    <property type="project" value="InterPro"/>
</dbReference>
<keyword evidence="6" id="KW-0804">Transcription</keyword>
<evidence type="ECO:0000256" key="7">
    <source>
        <dbReference type="ARBA" id="ARBA00023242"/>
    </source>
</evidence>
<dbReference type="KEGG" id="kla:KLLA0_C08657g"/>
<dbReference type="eggNOG" id="ENOG502QUEK">
    <property type="taxonomic scope" value="Eukaryota"/>
</dbReference>
<dbReference type="Proteomes" id="UP000000598">
    <property type="component" value="Chromosome C"/>
</dbReference>
<evidence type="ECO:0000256" key="4">
    <source>
        <dbReference type="ARBA" id="ARBA00023015"/>
    </source>
</evidence>
<evidence type="ECO:0000313" key="10">
    <source>
        <dbReference type="Proteomes" id="UP000000598"/>
    </source>
</evidence>
<dbReference type="InterPro" id="IPR051089">
    <property type="entry name" value="prtT"/>
</dbReference>
<dbReference type="EMBL" id="CR382123">
    <property type="protein sequence ID" value="CAH01437.1"/>
    <property type="molecule type" value="Genomic_DNA"/>
</dbReference>
<keyword evidence="5" id="KW-0238">DNA-binding</keyword>
<dbReference type="PaxDb" id="284590-Q6CU03"/>
<dbReference type="CDD" id="cd12148">
    <property type="entry name" value="fungal_TF_MHR"/>
    <property type="match status" value="1"/>
</dbReference>
<evidence type="ECO:0000256" key="5">
    <source>
        <dbReference type="ARBA" id="ARBA00023125"/>
    </source>
</evidence>
<keyword evidence="10" id="KW-1185">Reference proteome</keyword>
<dbReference type="GO" id="GO:0000981">
    <property type="term" value="F:DNA-binding transcription factor activity, RNA polymerase II-specific"/>
    <property type="evidence" value="ECO:0007669"/>
    <property type="project" value="InterPro"/>
</dbReference>
<dbReference type="GO" id="GO:0000976">
    <property type="term" value="F:transcription cis-regulatory region binding"/>
    <property type="evidence" value="ECO:0007669"/>
    <property type="project" value="TreeGrafter"/>
</dbReference>
<dbReference type="GeneID" id="2892236"/>
<evidence type="ECO:0000259" key="8">
    <source>
        <dbReference type="PROSITE" id="PS50048"/>
    </source>
</evidence>
<dbReference type="OMA" id="CLQDKFP"/>
<dbReference type="HOGENOM" id="CLU_021797_0_0_1"/>
<evidence type="ECO:0000256" key="2">
    <source>
        <dbReference type="ARBA" id="ARBA00022723"/>
    </source>
</evidence>
<dbReference type="InParanoid" id="Q6CU03"/>
<organism evidence="9 10">
    <name type="scientific">Kluyveromyces lactis (strain ATCC 8585 / CBS 2359 / DSM 70799 / NBRC 1267 / NRRL Y-1140 / WM37)</name>
    <name type="common">Yeast</name>
    <name type="synonym">Candida sphaerica</name>
    <dbReference type="NCBI Taxonomy" id="284590"/>
    <lineage>
        <taxon>Eukaryota</taxon>
        <taxon>Fungi</taxon>
        <taxon>Dikarya</taxon>
        <taxon>Ascomycota</taxon>
        <taxon>Saccharomycotina</taxon>
        <taxon>Saccharomycetes</taxon>
        <taxon>Saccharomycetales</taxon>
        <taxon>Saccharomycetaceae</taxon>
        <taxon>Kluyveromyces</taxon>
    </lineage>
</organism>
<sequence>MSTGQNKIAKKTPAKRGTRGVKACDYCKKLKAKCVPSPVPGEVRCLRCDSLKRHCSFEDLFTDSPVHAPAHDGTSTQFNNNGSSSDNETAHAELLKAFLKSGSASPSVLNINLKYTKMIHDNVLKVLALLENSVDAGSERVTETEQTPLEKEAMTLMKEKEPGISSSLVDAVSMITRDGPARAAIQDVSSGKPEVSPSMARNFDDQNHAYLSSSYTLMSQLVPRDHLPLLIRKLHDHKFNELERYLTEDIVTMNIITLEESYMLMQSFRNRYSDWCSFPKSIPNEKLVDNIRSKNSSFLLTVVCTLALRYTDDYHDLKTRCYKNLLLKLRSDVEVSLSYVPQSKEFLQAIVILSLYASSFSSDFLCVDAWYLSAVGSQHLITRGVAGSLVKKNKNSVNTLASTINLLDPVMQPDLDTFNNSVFEETEEFEQLSSARLWNHLCHCHINNCVASGRMCTIDDRSLEMCKLTLELPHSTNFDGRMVAEIELTRIVYKFIRSLEFFDISDQQPLNTVLSKLKGWLEQWNYLFTQPVTQFVEFNYHYSICLVHYSWYHKHYVTTHPPDNLPLFNSATNSTKTAIADYLNLTYPLKKVVASILPAQVSFILEHAHLGLTAIVNCPFEKFKFLSDHLVFSGVHLALMCLLLLDESHSLSKDIDAVAILTDVKKLSQRLQKIREGELKSFWVEEVDLRIPSVILQYHKALEAYLIGKFSAYDIQIDPNYS</sequence>
<dbReference type="PANTHER" id="PTHR31845:SF34">
    <property type="entry name" value="TRANSCRIPTIONAL ACTIVATOR OF PROTEASES PRTT"/>
    <property type="match status" value="1"/>
</dbReference>
<evidence type="ECO:0000256" key="1">
    <source>
        <dbReference type="ARBA" id="ARBA00004123"/>
    </source>
</evidence>
<dbReference type="CDD" id="cd00067">
    <property type="entry name" value="GAL4"/>
    <property type="match status" value="1"/>
</dbReference>
<dbReference type="RefSeq" id="XP_452586.1">
    <property type="nucleotide sequence ID" value="XM_452586.1"/>
</dbReference>
<dbReference type="SUPFAM" id="SSF57701">
    <property type="entry name" value="Zn2/Cys6 DNA-binding domain"/>
    <property type="match status" value="1"/>
</dbReference>
<keyword evidence="3" id="KW-0862">Zinc</keyword>